<dbReference type="Gene3D" id="3.40.50.720">
    <property type="entry name" value="NAD(P)-binding Rossmann-like Domain"/>
    <property type="match status" value="1"/>
</dbReference>
<dbReference type="GO" id="GO:0016616">
    <property type="term" value="F:oxidoreductase activity, acting on the CH-OH group of donors, NAD or NADP as acceptor"/>
    <property type="evidence" value="ECO:0007669"/>
    <property type="project" value="UniProtKB-ARBA"/>
</dbReference>
<evidence type="ECO:0000256" key="2">
    <source>
        <dbReference type="ARBA" id="ARBA00023002"/>
    </source>
</evidence>
<dbReference type="PANTHER" id="PTHR43008:SF8">
    <property type="entry name" value="BENZIL REDUCTASE ((S)-BENZOIN FORMING) IRC24"/>
    <property type="match status" value="1"/>
</dbReference>
<name>A0AAJ0DLX9_9PEZI</name>
<evidence type="ECO:0008006" key="5">
    <source>
        <dbReference type="Google" id="ProtNLM"/>
    </source>
</evidence>
<evidence type="ECO:0000256" key="1">
    <source>
        <dbReference type="ARBA" id="ARBA00006484"/>
    </source>
</evidence>
<dbReference type="PRINTS" id="PR00081">
    <property type="entry name" value="GDHRDH"/>
</dbReference>
<dbReference type="Pfam" id="PF00106">
    <property type="entry name" value="adh_short"/>
    <property type="match status" value="1"/>
</dbReference>
<comment type="similarity">
    <text evidence="1">Belongs to the short-chain dehydrogenases/reductases (SDR) family.</text>
</comment>
<dbReference type="PANTHER" id="PTHR43008">
    <property type="entry name" value="BENZIL REDUCTASE"/>
    <property type="match status" value="1"/>
</dbReference>
<dbReference type="AlphaFoldDB" id="A0AAJ0DLX9"/>
<keyword evidence="2" id="KW-0560">Oxidoreductase</keyword>
<evidence type="ECO:0000313" key="3">
    <source>
        <dbReference type="EMBL" id="KAK3052410.1"/>
    </source>
</evidence>
<dbReference type="InterPro" id="IPR002347">
    <property type="entry name" value="SDR_fam"/>
</dbReference>
<proteinExistence type="inferred from homology"/>
<sequence length="276" mass="29194">MAAEMNEKTVVFITGGNTGIGLATVQALCESSTPYNIILGSRDEQKGKDAATTISSSLPNTRSTINVVPIDLTSDSSITSAVSTLSSSHNGTLDVLINNAGAALDPAHSQGKLSTRELWNQSWDINVSGTQVLTELCAPLLLKSSNPRLLFLTSGTASLAETERTDGPMYERINGSPAAGWPKPGFTGTPAYRSVKTGLNMVAREWRRLLRGDGVKVWLISPGFLSTGLGGVGAETLREMGAGEPLVGGEFIRDVVEGKRDEDEGMAIRTGEVQAW</sequence>
<organism evidence="3 4">
    <name type="scientific">Extremus antarcticus</name>
    <dbReference type="NCBI Taxonomy" id="702011"/>
    <lineage>
        <taxon>Eukaryota</taxon>
        <taxon>Fungi</taxon>
        <taxon>Dikarya</taxon>
        <taxon>Ascomycota</taxon>
        <taxon>Pezizomycotina</taxon>
        <taxon>Dothideomycetes</taxon>
        <taxon>Dothideomycetidae</taxon>
        <taxon>Mycosphaerellales</taxon>
        <taxon>Extremaceae</taxon>
        <taxon>Extremus</taxon>
    </lineage>
</organism>
<dbReference type="Proteomes" id="UP001271007">
    <property type="component" value="Unassembled WGS sequence"/>
</dbReference>
<evidence type="ECO:0000313" key="4">
    <source>
        <dbReference type="Proteomes" id="UP001271007"/>
    </source>
</evidence>
<keyword evidence="4" id="KW-1185">Reference proteome</keyword>
<dbReference type="GO" id="GO:0050664">
    <property type="term" value="F:oxidoreductase activity, acting on NAD(P)H, oxygen as acceptor"/>
    <property type="evidence" value="ECO:0007669"/>
    <property type="project" value="TreeGrafter"/>
</dbReference>
<protein>
    <recommendedName>
        <fullName evidence="5">NAD(P)-binding protein</fullName>
    </recommendedName>
</protein>
<accession>A0AAJ0DLX9</accession>
<dbReference type="EMBL" id="JAWDJX010000021">
    <property type="protein sequence ID" value="KAK3052410.1"/>
    <property type="molecule type" value="Genomic_DNA"/>
</dbReference>
<gene>
    <name evidence="3" type="ORF">LTR09_006620</name>
</gene>
<comment type="caution">
    <text evidence="3">The sequence shown here is derived from an EMBL/GenBank/DDBJ whole genome shotgun (WGS) entry which is preliminary data.</text>
</comment>
<dbReference type="InterPro" id="IPR036291">
    <property type="entry name" value="NAD(P)-bd_dom_sf"/>
</dbReference>
<dbReference type="SUPFAM" id="SSF51735">
    <property type="entry name" value="NAD(P)-binding Rossmann-fold domains"/>
    <property type="match status" value="1"/>
</dbReference>
<reference evidence="3" key="1">
    <citation type="submission" date="2023-04" db="EMBL/GenBank/DDBJ databases">
        <title>Black Yeasts Isolated from many extreme environments.</title>
        <authorList>
            <person name="Coleine C."/>
            <person name="Stajich J.E."/>
            <person name="Selbmann L."/>
        </authorList>
    </citation>
    <scope>NUCLEOTIDE SEQUENCE</scope>
    <source>
        <strain evidence="3">CCFEE 5312</strain>
    </source>
</reference>